<dbReference type="EMBL" id="HG670351">
    <property type="protein sequence ID" value="CDI76282.1"/>
    <property type="molecule type" value="Genomic_DNA"/>
</dbReference>
<sequence length="386" mass="43238">MGLLDISAYSFAEATAVGGGVGEYSFLEEQMSTPMKGVIGPGSGMDLLSSAGHTPRRLSVSAAMINFATQVATSQEIRQLMGQWTGMMGEIFKGPDTSESSIPFYWKLPECVMTVDFASVADVAAADAAKISLFYTPSHNAIVLTFVEEAAEWIQLFKGSHQRMQFLYTPAECMVDENTTYSPFCTKPTGRCFMTRLDIHLTRITRQLMSTLKPLSAGDFIKHLMDEENFLYDDAADVLEAPTTPGRLLFEPLNCIMHARVQAISPQHIFLYFNPYDHSLRVDAQNTDQSWYRRKVIIPLGCGGKKEEDFTAAVYLQSDGYYKVVIQAVIARGTDLERKDEDTLQIPLLKEVRPTDELRYGEHDPKDMYPNDNYIPLETMLVGHPF</sequence>
<dbReference type="GeneID" id="25273599"/>
<dbReference type="OMA" id="NCIMHAR"/>
<gene>
    <name evidence="1" type="ORF">EAH_00055290</name>
</gene>
<proteinExistence type="predicted"/>
<name>U6G9R5_EIMAC</name>
<dbReference type="AlphaFoldDB" id="U6G9R5"/>
<dbReference type="VEuPathDB" id="ToxoDB:EAH_00055290"/>
<reference evidence="1" key="2">
    <citation type="submission" date="2013-10" db="EMBL/GenBank/DDBJ databases">
        <authorList>
            <person name="Aslett M."/>
        </authorList>
    </citation>
    <scope>NUCLEOTIDE SEQUENCE</scope>
    <source>
        <strain evidence="1">Houghton</strain>
    </source>
</reference>
<reference evidence="1" key="1">
    <citation type="submission" date="2013-10" db="EMBL/GenBank/DDBJ databases">
        <title>Genomic analysis of the causative agents of coccidiosis in chickens.</title>
        <authorList>
            <person name="Reid A.J."/>
            <person name="Blake D."/>
            <person name="Billington K."/>
            <person name="Browne H."/>
            <person name="Dunn M."/>
            <person name="Hung S."/>
            <person name="Kawahara F."/>
            <person name="Miranda-Saavedra D."/>
            <person name="Mourier T."/>
            <person name="Nagra H."/>
            <person name="Otto T.D."/>
            <person name="Rawlings N."/>
            <person name="Sanchez A."/>
            <person name="Sanders M."/>
            <person name="Subramaniam C."/>
            <person name="Tay Y."/>
            <person name="Dear P."/>
            <person name="Doerig C."/>
            <person name="Gruber A."/>
            <person name="Parkinson J."/>
            <person name="Shirley M."/>
            <person name="Wan K.L."/>
            <person name="Berriman M."/>
            <person name="Tomley F."/>
            <person name="Pain A."/>
        </authorList>
    </citation>
    <scope>NUCLEOTIDE SEQUENCE</scope>
    <source>
        <strain evidence="1">Houghton</strain>
    </source>
</reference>
<dbReference type="Proteomes" id="UP000018050">
    <property type="component" value="Unassembled WGS sequence"/>
</dbReference>
<evidence type="ECO:0000313" key="1">
    <source>
        <dbReference type="EMBL" id="CDI76282.1"/>
    </source>
</evidence>
<keyword evidence="2" id="KW-1185">Reference proteome</keyword>
<organism evidence="1 2">
    <name type="scientific">Eimeria acervulina</name>
    <name type="common">Coccidian parasite</name>
    <dbReference type="NCBI Taxonomy" id="5801"/>
    <lineage>
        <taxon>Eukaryota</taxon>
        <taxon>Sar</taxon>
        <taxon>Alveolata</taxon>
        <taxon>Apicomplexa</taxon>
        <taxon>Conoidasida</taxon>
        <taxon>Coccidia</taxon>
        <taxon>Eucoccidiorida</taxon>
        <taxon>Eimeriorina</taxon>
        <taxon>Eimeriidae</taxon>
        <taxon>Eimeria</taxon>
    </lineage>
</organism>
<accession>U6G9R5</accession>
<protein>
    <submittedName>
        <fullName evidence="1">Uncharacterized protein</fullName>
    </submittedName>
</protein>
<dbReference type="OrthoDB" id="347191at2759"/>
<evidence type="ECO:0000313" key="2">
    <source>
        <dbReference type="Proteomes" id="UP000018050"/>
    </source>
</evidence>
<dbReference type="RefSeq" id="XP_013253154.1">
    <property type="nucleotide sequence ID" value="XM_013397700.1"/>
</dbReference>